<keyword evidence="2" id="KW-0378">Hydrolase</keyword>
<dbReference type="EMBL" id="DF196785">
    <property type="protein sequence ID" value="GAC76172.1"/>
    <property type="molecule type" value="Genomic_DNA"/>
</dbReference>
<feature type="chain" id="PRO_5004100867" evidence="1">
    <location>
        <begin position="26"/>
        <end position="296"/>
    </location>
</feature>
<dbReference type="Proteomes" id="UP000011976">
    <property type="component" value="Unassembled WGS sequence"/>
</dbReference>
<accession>M9MHK7</accession>
<evidence type="ECO:0000313" key="3">
    <source>
        <dbReference type="Proteomes" id="UP000011976"/>
    </source>
</evidence>
<keyword evidence="1" id="KW-0732">Signal</keyword>
<name>M9MHK7_PSEA3</name>
<sequence length="296" mass="33659">MQFFNPKTAFFALAAVVLMVQCAVATTLSPTLELLGPLVREGDGPVIAYNSFLARLSSEHHGLAKKFWTKYAIPRYHGLRLGGVANATKHEIRGATSYRTGAHAVSMKARSFEMRLVWVGLVVLWLKVVDAMQYRNQLYIFQRIAQEMYPTQRAEQKETVATLKYLFRDPAWQDRAAYKPMDDFIRTGGLKHNVYNIFAHLYHQTVYEDLAYSRPAMQTLRRRLLKKAKRRFGLDDNLLVEPADLARVEAPGHLPGFAALPHPLTQHEVIAQVGDAYKYSHRFDAEHTIRGDSPSS</sequence>
<evidence type="ECO:0000256" key="1">
    <source>
        <dbReference type="SAM" id="SignalP"/>
    </source>
</evidence>
<protein>
    <submittedName>
        <fullName evidence="2">DNA/RNA helicase MER3/SLH1</fullName>
    </submittedName>
</protein>
<proteinExistence type="predicted"/>
<reference evidence="3" key="1">
    <citation type="journal article" date="2013" name="Genome Announc.">
        <title>Genome sequence of the basidiomycetous yeast Pseudozyma antarctica T-34, a producer of the glycolipid biosurfactants mannosylerythritol lipids.</title>
        <authorList>
            <person name="Morita T."/>
            <person name="Koike H."/>
            <person name="Koyama Y."/>
            <person name="Hagiwara H."/>
            <person name="Ito E."/>
            <person name="Fukuoka T."/>
            <person name="Imura T."/>
            <person name="Machida M."/>
            <person name="Kitamoto D."/>
        </authorList>
    </citation>
    <scope>NUCLEOTIDE SEQUENCE [LARGE SCALE GENOMIC DNA]</scope>
    <source>
        <strain evidence="3">T-34</strain>
    </source>
</reference>
<keyword evidence="2" id="KW-0547">Nucleotide-binding</keyword>
<keyword evidence="2" id="KW-0067">ATP-binding</keyword>
<evidence type="ECO:0000313" key="2">
    <source>
        <dbReference type="EMBL" id="GAC76172.1"/>
    </source>
</evidence>
<gene>
    <name evidence="2" type="ORF">PANT_19d00150</name>
</gene>
<keyword evidence="2" id="KW-0347">Helicase</keyword>
<dbReference type="GO" id="GO:0004386">
    <property type="term" value="F:helicase activity"/>
    <property type="evidence" value="ECO:0007669"/>
    <property type="project" value="UniProtKB-KW"/>
</dbReference>
<feature type="signal peptide" evidence="1">
    <location>
        <begin position="1"/>
        <end position="25"/>
    </location>
</feature>
<dbReference type="AlphaFoldDB" id="M9MHK7"/>
<organism evidence="2 3">
    <name type="scientific">Pseudozyma antarctica (strain T-34)</name>
    <name type="common">Yeast</name>
    <name type="synonym">Candida antarctica</name>
    <dbReference type="NCBI Taxonomy" id="1151754"/>
    <lineage>
        <taxon>Eukaryota</taxon>
        <taxon>Fungi</taxon>
        <taxon>Dikarya</taxon>
        <taxon>Basidiomycota</taxon>
        <taxon>Ustilaginomycotina</taxon>
        <taxon>Ustilaginomycetes</taxon>
        <taxon>Ustilaginales</taxon>
        <taxon>Ustilaginaceae</taxon>
        <taxon>Moesziomyces</taxon>
    </lineage>
</organism>
<dbReference type="OrthoDB" id="2556237at2759"/>